<evidence type="ECO:0000313" key="2">
    <source>
        <dbReference type="Proteomes" id="UP000807309"/>
    </source>
</evidence>
<gene>
    <name evidence="1" type="ORF">IU470_12435</name>
</gene>
<proteinExistence type="predicted"/>
<comment type="caution">
    <text evidence="1">The sequence shown here is derived from an EMBL/GenBank/DDBJ whole genome shotgun (WGS) entry which is preliminary data.</text>
</comment>
<protein>
    <submittedName>
        <fullName evidence="1">Uncharacterized protein</fullName>
    </submittedName>
</protein>
<dbReference type="Proteomes" id="UP000807309">
    <property type="component" value="Unassembled WGS sequence"/>
</dbReference>
<dbReference type="EMBL" id="JADLRE010000008">
    <property type="protein sequence ID" value="MBF6225907.1"/>
    <property type="molecule type" value="Genomic_DNA"/>
</dbReference>
<evidence type="ECO:0000313" key="1">
    <source>
        <dbReference type="EMBL" id="MBF6225907.1"/>
    </source>
</evidence>
<dbReference type="RefSeq" id="WP_195033096.1">
    <property type="nucleotide sequence ID" value="NZ_JADLRE010000008.1"/>
</dbReference>
<name>A0ABS0C6C0_9NOCA</name>
<organism evidence="1 2">
    <name type="scientific">Nocardia abscessus</name>
    <dbReference type="NCBI Taxonomy" id="120957"/>
    <lineage>
        <taxon>Bacteria</taxon>
        <taxon>Bacillati</taxon>
        <taxon>Actinomycetota</taxon>
        <taxon>Actinomycetes</taxon>
        <taxon>Mycobacteriales</taxon>
        <taxon>Nocardiaceae</taxon>
        <taxon>Nocardia</taxon>
    </lineage>
</organism>
<accession>A0ABS0C6C0</accession>
<sequence>MREAGSDYRFAGLAELGCTALDARSFEVAAGAVDGDAAAIDFATGVAPMDD</sequence>
<reference evidence="1 2" key="1">
    <citation type="submission" date="2020-10" db="EMBL/GenBank/DDBJ databases">
        <title>Identification of Nocardia species via Next-generation sequencing and recognition of intraspecies genetic diversity.</title>
        <authorList>
            <person name="Li P."/>
            <person name="Li P."/>
            <person name="Lu B."/>
        </authorList>
    </citation>
    <scope>NUCLEOTIDE SEQUENCE [LARGE SCALE GENOMIC DNA]</scope>
    <source>
        <strain evidence="1 2">N-11</strain>
    </source>
</reference>
<keyword evidence="2" id="KW-1185">Reference proteome</keyword>